<accession>A0ABP9V7N7</accession>
<keyword evidence="2" id="KW-1185">Reference proteome</keyword>
<evidence type="ECO:0008006" key="3">
    <source>
        <dbReference type="Google" id="ProtNLM"/>
    </source>
</evidence>
<evidence type="ECO:0000313" key="2">
    <source>
        <dbReference type="Proteomes" id="UP001458946"/>
    </source>
</evidence>
<organism evidence="1 2">
    <name type="scientific">Deinococcus xinjiangensis</name>
    <dbReference type="NCBI Taxonomy" id="457454"/>
    <lineage>
        <taxon>Bacteria</taxon>
        <taxon>Thermotogati</taxon>
        <taxon>Deinococcota</taxon>
        <taxon>Deinococci</taxon>
        <taxon>Deinococcales</taxon>
        <taxon>Deinococcaceae</taxon>
        <taxon>Deinococcus</taxon>
    </lineage>
</organism>
<gene>
    <name evidence="1" type="ORF">Dxin01_01011</name>
</gene>
<protein>
    <recommendedName>
        <fullName evidence="3">DUF2867 domain-containing protein</fullName>
    </recommendedName>
</protein>
<proteinExistence type="predicted"/>
<dbReference type="Proteomes" id="UP001458946">
    <property type="component" value="Unassembled WGS sequence"/>
</dbReference>
<reference evidence="1 2" key="1">
    <citation type="submission" date="2024-02" db="EMBL/GenBank/DDBJ databases">
        <title>Deinococcus xinjiangensis NBRC 107630.</title>
        <authorList>
            <person name="Ichikawa N."/>
            <person name="Katano-Makiyama Y."/>
            <person name="Hidaka K."/>
        </authorList>
    </citation>
    <scope>NUCLEOTIDE SEQUENCE [LARGE SCALE GENOMIC DNA]</scope>
    <source>
        <strain evidence="1 2">NBRC 107630</strain>
    </source>
</reference>
<dbReference type="EMBL" id="BAABRN010000008">
    <property type="protein sequence ID" value="GAA5501279.1"/>
    <property type="molecule type" value="Genomic_DNA"/>
</dbReference>
<dbReference type="RefSeq" id="WP_353541253.1">
    <property type="nucleotide sequence ID" value="NZ_BAABRN010000008.1"/>
</dbReference>
<comment type="caution">
    <text evidence="1">The sequence shown here is derived from an EMBL/GenBank/DDBJ whole genome shotgun (WGS) entry which is preliminary data.</text>
</comment>
<evidence type="ECO:0000313" key="1">
    <source>
        <dbReference type="EMBL" id="GAA5501279.1"/>
    </source>
</evidence>
<name>A0ABP9V7N7_9DEIO</name>
<sequence length="180" mass="20651">MEIDSLMPQWHYREQQRIAINQPTSEVMNAVRNLTWGEVPLFRLLVLNRFGPKFKKLESGGRILDTLTEDAPFRILAQTPDELVFGVILSRTRRPAPLNPTATEFQQFAQAGTWKELATFYYVEGQLVTESRVIANDTVNKRLFGMYWKMIVFPSGLIRIAWLKAIRKHCLSAAGSQPIN</sequence>